<comment type="cofactor">
    <cofactor evidence="1">
        <name>pyridoxal 5'-phosphate</name>
        <dbReference type="ChEBI" id="CHEBI:597326"/>
    </cofactor>
</comment>
<dbReference type="InterPro" id="IPR036052">
    <property type="entry name" value="TrpB-like_PALP_sf"/>
</dbReference>
<dbReference type="STRING" id="573501.SAMN04487999_3279"/>
<name>A0A1M5ZNQ6_9FLAO</name>
<reference evidence="8" key="1">
    <citation type="submission" date="2016-11" db="EMBL/GenBank/DDBJ databases">
        <authorList>
            <person name="Jaros S."/>
            <person name="Januszkiewicz K."/>
            <person name="Wedrychowicz H."/>
        </authorList>
    </citation>
    <scope>NUCLEOTIDE SEQUENCE [LARGE SCALE GENOMIC DNA]</scope>
    <source>
        <strain evidence="8">DSM 19859</strain>
    </source>
</reference>
<dbReference type="Proteomes" id="UP000184240">
    <property type="component" value="Unassembled WGS sequence"/>
</dbReference>
<evidence type="ECO:0000313" key="10">
    <source>
        <dbReference type="Proteomes" id="UP000290037"/>
    </source>
</evidence>
<dbReference type="OrthoDB" id="9801249at2"/>
<evidence type="ECO:0000256" key="3">
    <source>
        <dbReference type="ARBA" id="ARBA00022898"/>
    </source>
</evidence>
<dbReference type="EMBL" id="FQXT01000007">
    <property type="protein sequence ID" value="SHI25726.1"/>
    <property type="molecule type" value="Genomic_DNA"/>
</dbReference>
<evidence type="ECO:0000313" key="8">
    <source>
        <dbReference type="EMBL" id="SHI25726.1"/>
    </source>
</evidence>
<feature type="domain" description="Tryptophan synthase beta chain-like PALP" evidence="6">
    <location>
        <begin position="22"/>
        <end position="294"/>
    </location>
</feature>
<keyword evidence="3 5" id="KW-0663">Pyridoxal phosphate</keyword>
<organism evidence="8 9">
    <name type="scientific">Leeuwenhoekiella palythoae</name>
    <dbReference type="NCBI Taxonomy" id="573501"/>
    <lineage>
        <taxon>Bacteria</taxon>
        <taxon>Pseudomonadati</taxon>
        <taxon>Bacteroidota</taxon>
        <taxon>Flavobacteriia</taxon>
        <taxon>Flavobacteriales</taxon>
        <taxon>Flavobacteriaceae</taxon>
        <taxon>Leeuwenhoekiella</taxon>
    </lineage>
</organism>
<dbReference type="Pfam" id="PF00291">
    <property type="entry name" value="PALP"/>
    <property type="match status" value="1"/>
</dbReference>
<evidence type="ECO:0000256" key="1">
    <source>
        <dbReference type="ARBA" id="ARBA00001933"/>
    </source>
</evidence>
<dbReference type="PANTHER" id="PTHR43780">
    <property type="entry name" value="1-AMINOCYCLOPROPANE-1-CARBOXYLATE DEAMINASE-RELATED"/>
    <property type="match status" value="1"/>
</dbReference>
<dbReference type="Proteomes" id="UP000290037">
    <property type="component" value="Unassembled WGS sequence"/>
</dbReference>
<evidence type="ECO:0000256" key="4">
    <source>
        <dbReference type="PIRSR" id="PIRSR006278-1"/>
    </source>
</evidence>
<evidence type="ECO:0000313" key="7">
    <source>
        <dbReference type="EMBL" id="RXG27263.1"/>
    </source>
</evidence>
<keyword evidence="10" id="KW-1185">Reference proteome</keyword>
<proteinExistence type="inferred from homology"/>
<feature type="modified residue" description="N6-(pyridoxal phosphate)lysine" evidence="5">
    <location>
        <position position="47"/>
    </location>
</feature>
<comment type="similarity">
    <text evidence="2">Belongs to the ACC deaminase/D-cysteine desulfhydrase family.</text>
</comment>
<reference evidence="9" key="2">
    <citation type="submission" date="2016-11" db="EMBL/GenBank/DDBJ databases">
        <authorList>
            <person name="Varghese N."/>
            <person name="Submissions S."/>
        </authorList>
    </citation>
    <scope>NUCLEOTIDE SEQUENCE [LARGE SCALE GENOMIC DNA]</scope>
    <source>
        <strain evidence="9">DSM 19859</strain>
    </source>
</reference>
<evidence type="ECO:0000256" key="2">
    <source>
        <dbReference type="ARBA" id="ARBA00008639"/>
    </source>
</evidence>
<protein>
    <submittedName>
        <fullName evidence="8">1-aminocyclopropane-1-carboxylate deaminase</fullName>
    </submittedName>
</protein>
<dbReference type="InterPro" id="IPR001926">
    <property type="entry name" value="TrpB-like_PALP"/>
</dbReference>
<sequence>MNDLGFFTSLEDEPQIQYLRDSLYEEFQVEVAIKREDQIDTYVSGNKFRKLKYNVLEAAKQQHDTLLTFGGAYSNHIAAVAKAGSRSGFKTIGVIRGEELAQNLRQTLQHNPTLRFAKDYGMQFKFVSRETYREKLQPKFLQQLKDEFGTFYLIPEGGTNTLAVQGCTEILSEATQDFDYIACPVGTGGTIGGIIDGSFPHQKILGFPALKGDFLNAEIKKYTDKTNWELVNAYHFGGYAKVNQDLVTFINDFKKKHDILLDPVYTGKMMFGLRDLIRNEFFSKNTRILAVHTGGLQGIAGMNQKLLKKGFPLIRM</sequence>
<dbReference type="AlphaFoldDB" id="A0A1M5ZNQ6"/>
<dbReference type="GO" id="GO:0019148">
    <property type="term" value="F:D-cysteine desulfhydrase activity"/>
    <property type="evidence" value="ECO:0007669"/>
    <property type="project" value="TreeGrafter"/>
</dbReference>
<gene>
    <name evidence="7" type="ORF">DSM01_3073</name>
    <name evidence="8" type="ORF">SAMN04487999_3279</name>
</gene>
<dbReference type="EMBL" id="QOVN01000008">
    <property type="protein sequence ID" value="RXG27263.1"/>
    <property type="molecule type" value="Genomic_DNA"/>
</dbReference>
<dbReference type="PIRSF" id="PIRSF006278">
    <property type="entry name" value="ACCD_DCysDesulf"/>
    <property type="match status" value="1"/>
</dbReference>
<evidence type="ECO:0000313" key="9">
    <source>
        <dbReference type="Proteomes" id="UP000184240"/>
    </source>
</evidence>
<evidence type="ECO:0000259" key="6">
    <source>
        <dbReference type="Pfam" id="PF00291"/>
    </source>
</evidence>
<dbReference type="InterPro" id="IPR027278">
    <property type="entry name" value="ACCD_DCysDesulf"/>
</dbReference>
<dbReference type="Gene3D" id="3.40.50.1100">
    <property type="match status" value="2"/>
</dbReference>
<feature type="active site" description="Nucleophile" evidence="4">
    <location>
        <position position="74"/>
    </location>
</feature>
<evidence type="ECO:0000256" key="5">
    <source>
        <dbReference type="PIRSR" id="PIRSR006278-2"/>
    </source>
</evidence>
<dbReference type="SUPFAM" id="SSF53686">
    <property type="entry name" value="Tryptophan synthase beta subunit-like PLP-dependent enzymes"/>
    <property type="match status" value="1"/>
</dbReference>
<dbReference type="PANTHER" id="PTHR43780:SF2">
    <property type="entry name" value="1-AMINOCYCLOPROPANE-1-CARBOXYLATE DEAMINASE-RELATED"/>
    <property type="match status" value="1"/>
</dbReference>
<reference evidence="7 10" key="3">
    <citation type="submission" date="2018-07" db="EMBL/GenBank/DDBJ databases">
        <title>Leeuwenhoekiella genomics.</title>
        <authorList>
            <person name="Tahon G."/>
            <person name="Willems A."/>
        </authorList>
    </citation>
    <scope>NUCLEOTIDE SEQUENCE [LARGE SCALE GENOMIC DNA]</scope>
    <source>
        <strain evidence="7 10">LMG 24856</strain>
    </source>
</reference>
<dbReference type="RefSeq" id="WP_072984934.1">
    <property type="nucleotide sequence ID" value="NZ_FQXT01000007.1"/>
</dbReference>
<accession>A0A1M5ZNQ6</accession>